<proteinExistence type="predicted"/>
<name>A0AA89BRD9_PINIB</name>
<evidence type="ECO:0000313" key="1">
    <source>
        <dbReference type="EMBL" id="KAK3088271.1"/>
    </source>
</evidence>
<sequence length="177" mass="20520">MGEFRLLTSDVCNIYSGLPNRRDYGEEYSPTMNAIRIAKANEKLKKTVLDREKYLSTLAEVRIPRAPAFRNYSRHRVDPVVKRLLQPTIAREGFNAEKHKGRLKNKNFAEEEDRSSYPGYQKIKKGELAYVIARLLRPTHMSMLKQRLPPPPLNVKSAVRRELAESFEKSYTMPPID</sequence>
<gene>
    <name evidence="1" type="ORF">FSP39_016891</name>
</gene>
<accession>A0AA89BRD9</accession>
<dbReference type="AlphaFoldDB" id="A0AA89BRD9"/>
<keyword evidence="2" id="KW-1185">Reference proteome</keyword>
<organism evidence="1 2">
    <name type="scientific">Pinctada imbricata</name>
    <name type="common">Atlantic pearl-oyster</name>
    <name type="synonym">Pinctada martensii</name>
    <dbReference type="NCBI Taxonomy" id="66713"/>
    <lineage>
        <taxon>Eukaryota</taxon>
        <taxon>Metazoa</taxon>
        <taxon>Spiralia</taxon>
        <taxon>Lophotrochozoa</taxon>
        <taxon>Mollusca</taxon>
        <taxon>Bivalvia</taxon>
        <taxon>Autobranchia</taxon>
        <taxon>Pteriomorphia</taxon>
        <taxon>Pterioida</taxon>
        <taxon>Pterioidea</taxon>
        <taxon>Pteriidae</taxon>
        <taxon>Pinctada</taxon>
    </lineage>
</organism>
<reference evidence="1" key="1">
    <citation type="submission" date="2019-08" db="EMBL/GenBank/DDBJ databases">
        <title>The improved chromosome-level genome for the pearl oyster Pinctada fucata martensii using PacBio sequencing and Hi-C.</title>
        <authorList>
            <person name="Zheng Z."/>
        </authorList>
    </citation>
    <scope>NUCLEOTIDE SEQUENCE</scope>
    <source>
        <strain evidence="1">ZZ-2019</strain>
        <tissue evidence="1">Adductor muscle</tissue>
    </source>
</reference>
<dbReference type="EMBL" id="VSWD01000011">
    <property type="protein sequence ID" value="KAK3088271.1"/>
    <property type="molecule type" value="Genomic_DNA"/>
</dbReference>
<comment type="caution">
    <text evidence="1">The sequence shown here is derived from an EMBL/GenBank/DDBJ whole genome shotgun (WGS) entry which is preliminary data.</text>
</comment>
<evidence type="ECO:0000313" key="2">
    <source>
        <dbReference type="Proteomes" id="UP001186944"/>
    </source>
</evidence>
<dbReference type="Proteomes" id="UP001186944">
    <property type="component" value="Unassembled WGS sequence"/>
</dbReference>
<protein>
    <submittedName>
        <fullName evidence="1">Uncharacterized protein</fullName>
    </submittedName>
</protein>